<name>A0A1H9LVL9_9GAMM</name>
<dbReference type="Proteomes" id="UP000242515">
    <property type="component" value="Unassembled WGS sequence"/>
</dbReference>
<proteinExistence type="predicted"/>
<evidence type="ECO:0000256" key="2">
    <source>
        <dbReference type="SAM" id="MobiDB-lite"/>
    </source>
</evidence>
<dbReference type="RefSeq" id="WP_092677787.1">
    <property type="nucleotide sequence ID" value="NZ_FOGC01000012.1"/>
</dbReference>
<dbReference type="GO" id="GO:0030234">
    <property type="term" value="F:enzyme regulator activity"/>
    <property type="evidence" value="ECO:0007669"/>
    <property type="project" value="TreeGrafter"/>
</dbReference>
<feature type="compositionally biased region" description="Pro residues" evidence="2">
    <location>
        <begin position="49"/>
        <end position="67"/>
    </location>
</feature>
<evidence type="ECO:0000256" key="1">
    <source>
        <dbReference type="NCBIfam" id="TIGR02722"/>
    </source>
</evidence>
<dbReference type="GO" id="GO:0031241">
    <property type="term" value="C:periplasmic side of cell outer membrane"/>
    <property type="evidence" value="ECO:0007669"/>
    <property type="project" value="TreeGrafter"/>
</dbReference>
<dbReference type="PANTHER" id="PTHR40593:SF1">
    <property type="entry name" value="PENICILLIN-BINDING PROTEIN ACTIVATOR LPOB"/>
    <property type="match status" value="1"/>
</dbReference>
<accession>A0A1H9LVL9</accession>
<keyword evidence="5" id="KW-1185">Reference proteome</keyword>
<feature type="compositionally biased region" description="Polar residues" evidence="2">
    <location>
        <begin position="35"/>
        <end position="44"/>
    </location>
</feature>
<keyword evidence="3" id="KW-0732">Signal</keyword>
<dbReference type="PROSITE" id="PS51257">
    <property type="entry name" value="PROKAR_LIPOPROTEIN"/>
    <property type="match status" value="1"/>
</dbReference>
<dbReference type="NCBIfam" id="TIGR02722">
    <property type="entry name" value="lp"/>
    <property type="match status" value="1"/>
</dbReference>
<dbReference type="STRING" id="988801.SAMN05216522_112102"/>
<dbReference type="Gene3D" id="3.40.50.10610">
    <property type="entry name" value="ABC-type transport auxiliary lipoprotein component"/>
    <property type="match status" value="1"/>
</dbReference>
<dbReference type="Pfam" id="PF13036">
    <property type="entry name" value="LpoB"/>
    <property type="match status" value="1"/>
</dbReference>
<evidence type="ECO:0000256" key="3">
    <source>
        <dbReference type="SAM" id="SignalP"/>
    </source>
</evidence>
<evidence type="ECO:0000313" key="5">
    <source>
        <dbReference type="Proteomes" id="UP000242515"/>
    </source>
</evidence>
<organism evidence="4 5">
    <name type="scientific">Rosenbergiella nectarea</name>
    <dbReference type="NCBI Taxonomy" id="988801"/>
    <lineage>
        <taxon>Bacteria</taxon>
        <taxon>Pseudomonadati</taxon>
        <taxon>Pseudomonadota</taxon>
        <taxon>Gammaproteobacteria</taxon>
        <taxon>Enterobacterales</taxon>
        <taxon>Erwiniaceae</taxon>
        <taxon>Rosenbergiella</taxon>
    </lineage>
</organism>
<gene>
    <name evidence="4" type="ORF">SAMN05216522_112102</name>
</gene>
<feature type="signal peptide" evidence="3">
    <location>
        <begin position="1"/>
        <end position="23"/>
    </location>
</feature>
<dbReference type="InterPro" id="IPR014094">
    <property type="entry name" value="LpoB"/>
</dbReference>
<evidence type="ECO:0000313" key="4">
    <source>
        <dbReference type="EMBL" id="SER15257.1"/>
    </source>
</evidence>
<feature type="region of interest" description="Disordered" evidence="2">
    <location>
        <begin position="27"/>
        <end position="70"/>
    </location>
</feature>
<dbReference type="PANTHER" id="PTHR40593">
    <property type="entry name" value="PENICILLIN-BINDING PROTEIN ACTIVATOR LPOB"/>
    <property type="match status" value="1"/>
</dbReference>
<protein>
    <recommendedName>
        <fullName evidence="1">Penicillin-binding protein activator LpoB</fullName>
    </recommendedName>
</protein>
<reference evidence="5" key="1">
    <citation type="submission" date="2016-10" db="EMBL/GenBank/DDBJ databases">
        <authorList>
            <person name="Varghese N."/>
            <person name="Submissions S."/>
        </authorList>
    </citation>
    <scope>NUCLEOTIDE SEQUENCE [LARGE SCALE GENOMIC DNA]</scope>
    <source>
        <strain evidence="5">8N4</strain>
    </source>
</reference>
<dbReference type="AlphaFoldDB" id="A0A1H9LVL9"/>
<dbReference type="GO" id="GO:0009252">
    <property type="term" value="P:peptidoglycan biosynthetic process"/>
    <property type="evidence" value="ECO:0007669"/>
    <property type="project" value="TreeGrafter"/>
</dbReference>
<dbReference type="EMBL" id="FOGC01000012">
    <property type="protein sequence ID" value="SER15257.1"/>
    <property type="molecule type" value="Genomic_DNA"/>
</dbReference>
<dbReference type="OrthoDB" id="6466283at2"/>
<feature type="chain" id="PRO_5017325497" description="Penicillin-binding protein activator LpoB" evidence="3">
    <location>
        <begin position="24"/>
        <end position="207"/>
    </location>
</feature>
<sequence>MTKYLKYSSSLLFACLLSGCVINQSQKPAPVEQGSGATQPPLTTQPGQKTPPVPNPPPVTQPEPVPQAPKLTSIDWPATVQPLVSKMVNTKGIASGSVLLVDRIKNSTNGSIQSDNANSALNQALSGSSFSLVTAEQLAQAKKILGISPNDSLNSRGKAIGLARNLHAQYVLYTTTRGDVKAARVQMQLMLVNTGEIIWTGSGKASY</sequence>